<dbReference type="Pfam" id="PF01638">
    <property type="entry name" value="HxlR"/>
    <property type="match status" value="1"/>
</dbReference>
<evidence type="ECO:0000256" key="2">
    <source>
        <dbReference type="ARBA" id="ARBA00023125"/>
    </source>
</evidence>
<dbReference type="Proteomes" id="UP000541109">
    <property type="component" value="Unassembled WGS sequence"/>
</dbReference>
<feature type="domain" description="HTH hxlR-type" evidence="5">
    <location>
        <begin position="17"/>
        <end position="115"/>
    </location>
</feature>
<dbReference type="AlphaFoldDB" id="A0A839AHX9"/>
<dbReference type="PANTHER" id="PTHR33204">
    <property type="entry name" value="TRANSCRIPTIONAL REGULATOR, MARR FAMILY"/>
    <property type="match status" value="1"/>
</dbReference>
<gene>
    <name evidence="6" type="ORF">H2509_15445</name>
</gene>
<sequence length="139" mass="15181">MPLKIRKNHSPEPPETCALTECMAIIGGAWTTNVIWSLRAGPRRFSELRIDIPPVSPKVLTTRLRELEQRGVIVREVKPTSPPSVEYSLTPLGARLVPAIEAIVDVGHKLKHENAAYGSSAQAAEDEGADAPVERKRAV</sequence>
<dbReference type="InterPro" id="IPR036390">
    <property type="entry name" value="WH_DNA-bd_sf"/>
</dbReference>
<accession>A0A839AHX9</accession>
<protein>
    <submittedName>
        <fullName evidence="6">Helix-turn-helix transcriptional regulator</fullName>
    </submittedName>
</protein>
<dbReference type="Gene3D" id="1.10.10.10">
    <property type="entry name" value="Winged helix-like DNA-binding domain superfamily/Winged helix DNA-binding domain"/>
    <property type="match status" value="1"/>
</dbReference>
<dbReference type="GO" id="GO:0003677">
    <property type="term" value="F:DNA binding"/>
    <property type="evidence" value="ECO:0007669"/>
    <property type="project" value="UniProtKB-KW"/>
</dbReference>
<evidence type="ECO:0000313" key="6">
    <source>
        <dbReference type="EMBL" id="MBA5778522.1"/>
    </source>
</evidence>
<evidence type="ECO:0000259" key="5">
    <source>
        <dbReference type="PROSITE" id="PS51118"/>
    </source>
</evidence>
<evidence type="ECO:0000256" key="1">
    <source>
        <dbReference type="ARBA" id="ARBA00023015"/>
    </source>
</evidence>
<evidence type="ECO:0000256" key="4">
    <source>
        <dbReference type="SAM" id="MobiDB-lite"/>
    </source>
</evidence>
<organism evidence="6 7">
    <name type="scientific">Stappia albiluteola</name>
    <dbReference type="NCBI Taxonomy" id="2758565"/>
    <lineage>
        <taxon>Bacteria</taxon>
        <taxon>Pseudomonadati</taxon>
        <taxon>Pseudomonadota</taxon>
        <taxon>Alphaproteobacteria</taxon>
        <taxon>Hyphomicrobiales</taxon>
        <taxon>Stappiaceae</taxon>
        <taxon>Stappia</taxon>
    </lineage>
</organism>
<keyword evidence="3" id="KW-0804">Transcription</keyword>
<dbReference type="InterPro" id="IPR002577">
    <property type="entry name" value="HTH_HxlR"/>
</dbReference>
<comment type="caution">
    <text evidence="6">The sequence shown here is derived from an EMBL/GenBank/DDBJ whole genome shotgun (WGS) entry which is preliminary data.</text>
</comment>
<dbReference type="SUPFAM" id="SSF46785">
    <property type="entry name" value="Winged helix' DNA-binding domain"/>
    <property type="match status" value="1"/>
</dbReference>
<keyword evidence="1" id="KW-0805">Transcription regulation</keyword>
<feature type="region of interest" description="Disordered" evidence="4">
    <location>
        <begin position="117"/>
        <end position="139"/>
    </location>
</feature>
<evidence type="ECO:0000256" key="3">
    <source>
        <dbReference type="ARBA" id="ARBA00023163"/>
    </source>
</evidence>
<dbReference type="InterPro" id="IPR036388">
    <property type="entry name" value="WH-like_DNA-bd_sf"/>
</dbReference>
<dbReference type="PROSITE" id="PS51118">
    <property type="entry name" value="HTH_HXLR"/>
    <property type="match status" value="1"/>
</dbReference>
<dbReference type="EMBL" id="JACFXV010000063">
    <property type="protein sequence ID" value="MBA5778522.1"/>
    <property type="molecule type" value="Genomic_DNA"/>
</dbReference>
<keyword evidence="7" id="KW-1185">Reference proteome</keyword>
<name>A0A839AHX9_9HYPH</name>
<keyword evidence="2" id="KW-0238">DNA-binding</keyword>
<evidence type="ECO:0000313" key="7">
    <source>
        <dbReference type="Proteomes" id="UP000541109"/>
    </source>
</evidence>
<reference evidence="6 7" key="1">
    <citation type="submission" date="2020-07" db="EMBL/GenBank/DDBJ databases">
        <title>Stappia sp., F7233, whole genome shotgun sequencing project.</title>
        <authorList>
            <person name="Jiang S."/>
            <person name="Liu Z.W."/>
            <person name="Du Z.J."/>
        </authorList>
    </citation>
    <scope>NUCLEOTIDE SEQUENCE [LARGE SCALE GENOMIC DNA]</scope>
    <source>
        <strain evidence="6 7">F7233</strain>
    </source>
</reference>
<proteinExistence type="predicted"/>